<proteinExistence type="predicted"/>
<dbReference type="SUPFAM" id="SSF53448">
    <property type="entry name" value="Nucleotide-diphospho-sugar transferases"/>
    <property type="match status" value="1"/>
</dbReference>
<feature type="domain" description="Glycosyltransferase 2-like" evidence="1">
    <location>
        <begin position="12"/>
        <end position="131"/>
    </location>
</feature>
<dbReference type="PANTHER" id="PTHR43685:SF11">
    <property type="entry name" value="GLYCOSYLTRANSFERASE TAGX-RELATED"/>
    <property type="match status" value="1"/>
</dbReference>
<gene>
    <name evidence="2" type="ORF">ENY07_00215</name>
</gene>
<dbReference type="PANTHER" id="PTHR43685">
    <property type="entry name" value="GLYCOSYLTRANSFERASE"/>
    <property type="match status" value="1"/>
</dbReference>
<comment type="caution">
    <text evidence="2">The sequence shown here is derived from an EMBL/GenBank/DDBJ whole genome shotgun (WGS) entry which is preliminary data.</text>
</comment>
<accession>A0A8J4H809</accession>
<dbReference type="InterPro" id="IPR050834">
    <property type="entry name" value="Glycosyltransf_2"/>
</dbReference>
<dbReference type="Gene3D" id="3.90.550.10">
    <property type="entry name" value="Spore Coat Polysaccharide Biosynthesis Protein SpsA, Chain A"/>
    <property type="match status" value="1"/>
</dbReference>
<evidence type="ECO:0000259" key="1">
    <source>
        <dbReference type="Pfam" id="PF00535"/>
    </source>
</evidence>
<dbReference type="InterPro" id="IPR001173">
    <property type="entry name" value="Glyco_trans_2-like"/>
</dbReference>
<organism evidence="2">
    <name type="scientific">Acidicaldus sp</name>
    <dbReference type="NCBI Taxonomy" id="1872105"/>
    <lineage>
        <taxon>Bacteria</taxon>
        <taxon>Pseudomonadati</taxon>
        <taxon>Pseudomonadota</taxon>
        <taxon>Alphaproteobacteria</taxon>
        <taxon>Acetobacterales</taxon>
        <taxon>Acetobacteraceae</taxon>
        <taxon>Acidicaldus</taxon>
    </lineage>
</organism>
<dbReference type="EMBL" id="DTQM01000003">
    <property type="protein sequence ID" value="HGC41642.1"/>
    <property type="molecule type" value="Genomic_DNA"/>
</dbReference>
<dbReference type="Pfam" id="PF00535">
    <property type="entry name" value="Glycos_transf_2"/>
    <property type="match status" value="1"/>
</dbReference>
<protein>
    <submittedName>
        <fullName evidence="2">Glycosyltransferase</fullName>
    </submittedName>
</protein>
<dbReference type="InterPro" id="IPR029044">
    <property type="entry name" value="Nucleotide-diphossugar_trans"/>
</dbReference>
<dbReference type="AlphaFoldDB" id="A0A8J4H809"/>
<evidence type="ECO:0000313" key="2">
    <source>
        <dbReference type="EMBL" id="HGC41642.1"/>
    </source>
</evidence>
<sequence>MPPAPNPSAVGVVIPYYQRRAGLLARAVASALEQEDAVFVVVVDDGSPLPARDELVTLPEAARAHVKLIEQKNAGVAAARNAALDAIPETIEWIAFLDSDDAWRPGHLANARAALRQGADLYFADHKREGANLSRFAECGIDANAGEKLPEGKNLYRFTGDLFATVLRKSPVGTSTVVFRRSLAPDLRFRRELFGAEDTMFWLTLAHHGAQSAFSLEEEADYGWGVNIFAGAGWGSPTSLRLLVNVAAFHRMVPEIFPLPPDLAAWNANWRRQVRRDFALSFLHLLRQRKKIDWRSAWRFLRAEPALLADLAAAPLRRGR</sequence>
<reference evidence="2" key="1">
    <citation type="journal article" date="2020" name="mSystems">
        <title>Genome- and Community-Level Interaction Insights into Carbon Utilization and Element Cycling Functions of Hydrothermarchaeota in Hydrothermal Sediment.</title>
        <authorList>
            <person name="Zhou Z."/>
            <person name="Liu Y."/>
            <person name="Xu W."/>
            <person name="Pan J."/>
            <person name="Luo Z.H."/>
            <person name="Li M."/>
        </authorList>
    </citation>
    <scope>NUCLEOTIDE SEQUENCE</scope>
    <source>
        <strain evidence="2">SpSt-997</strain>
    </source>
</reference>
<name>A0A8J4H809_9PROT</name>